<proteinExistence type="predicted"/>
<gene>
    <name evidence="1" type="ORF">BDY19DRAFT_136856</name>
</gene>
<evidence type="ECO:0000313" key="1">
    <source>
        <dbReference type="EMBL" id="KAI0089307.1"/>
    </source>
</evidence>
<name>A0ACB8U4R8_9APHY</name>
<evidence type="ECO:0000313" key="2">
    <source>
        <dbReference type="Proteomes" id="UP001055072"/>
    </source>
</evidence>
<reference evidence="1" key="1">
    <citation type="journal article" date="2021" name="Environ. Microbiol.">
        <title>Gene family expansions and transcriptome signatures uncover fungal adaptations to wood decay.</title>
        <authorList>
            <person name="Hage H."/>
            <person name="Miyauchi S."/>
            <person name="Viragh M."/>
            <person name="Drula E."/>
            <person name="Min B."/>
            <person name="Chaduli D."/>
            <person name="Navarro D."/>
            <person name="Favel A."/>
            <person name="Norest M."/>
            <person name="Lesage-Meessen L."/>
            <person name="Balint B."/>
            <person name="Merenyi Z."/>
            <person name="de Eugenio L."/>
            <person name="Morin E."/>
            <person name="Martinez A.T."/>
            <person name="Baldrian P."/>
            <person name="Stursova M."/>
            <person name="Martinez M.J."/>
            <person name="Novotny C."/>
            <person name="Magnuson J.K."/>
            <person name="Spatafora J.W."/>
            <person name="Maurice S."/>
            <person name="Pangilinan J."/>
            <person name="Andreopoulos W."/>
            <person name="LaButti K."/>
            <person name="Hundley H."/>
            <person name="Na H."/>
            <person name="Kuo A."/>
            <person name="Barry K."/>
            <person name="Lipzen A."/>
            <person name="Henrissat B."/>
            <person name="Riley R."/>
            <person name="Ahrendt S."/>
            <person name="Nagy L.G."/>
            <person name="Grigoriev I.V."/>
            <person name="Martin F."/>
            <person name="Rosso M.N."/>
        </authorList>
    </citation>
    <scope>NUCLEOTIDE SEQUENCE</scope>
    <source>
        <strain evidence="1">CBS 384.51</strain>
    </source>
</reference>
<accession>A0ACB8U4R8</accession>
<sequence length="113" mass="11754">MVLQFATRVPGLFIIIACLPFTILSLLLTLIGSGVAGVRGGSLAATYQAGHYTYGSGGVASGSMFAKLQSAGATAGSVPAIPPLGLIDLVIFIIQLILFLWGIFILYRHVIGF</sequence>
<dbReference type="Proteomes" id="UP001055072">
    <property type="component" value="Unassembled WGS sequence"/>
</dbReference>
<comment type="caution">
    <text evidence="1">The sequence shown here is derived from an EMBL/GenBank/DDBJ whole genome shotgun (WGS) entry which is preliminary data.</text>
</comment>
<protein>
    <submittedName>
        <fullName evidence="1">Uncharacterized protein</fullName>
    </submittedName>
</protein>
<keyword evidence="2" id="KW-1185">Reference proteome</keyword>
<dbReference type="EMBL" id="MU274911">
    <property type="protein sequence ID" value="KAI0089307.1"/>
    <property type="molecule type" value="Genomic_DNA"/>
</dbReference>
<organism evidence="1 2">
    <name type="scientific">Irpex rosettiformis</name>
    <dbReference type="NCBI Taxonomy" id="378272"/>
    <lineage>
        <taxon>Eukaryota</taxon>
        <taxon>Fungi</taxon>
        <taxon>Dikarya</taxon>
        <taxon>Basidiomycota</taxon>
        <taxon>Agaricomycotina</taxon>
        <taxon>Agaricomycetes</taxon>
        <taxon>Polyporales</taxon>
        <taxon>Irpicaceae</taxon>
        <taxon>Irpex</taxon>
    </lineage>
</organism>